<dbReference type="HAMAP" id="MF_01445">
    <property type="entry name" value="TsaD"/>
    <property type="match status" value="1"/>
</dbReference>
<name>A0A1G1VKV1_9BACT</name>
<dbReference type="SUPFAM" id="SSF53067">
    <property type="entry name" value="Actin-like ATPase domain"/>
    <property type="match status" value="1"/>
</dbReference>
<evidence type="ECO:0000256" key="2">
    <source>
        <dbReference type="ARBA" id="ARBA00022694"/>
    </source>
</evidence>
<keyword evidence="3 6" id="KW-0479">Metal-binding</keyword>
<reference evidence="8 9" key="1">
    <citation type="journal article" date="2016" name="Nat. Commun.">
        <title>Thousands of microbial genomes shed light on interconnected biogeochemical processes in an aquifer system.</title>
        <authorList>
            <person name="Anantharaman K."/>
            <person name="Brown C.T."/>
            <person name="Hug L.A."/>
            <person name="Sharon I."/>
            <person name="Castelle C.J."/>
            <person name="Probst A.J."/>
            <person name="Thomas B.C."/>
            <person name="Singh A."/>
            <person name="Wilkins M.J."/>
            <person name="Karaoz U."/>
            <person name="Brodie E.L."/>
            <person name="Williams K.H."/>
            <person name="Hubbard S.S."/>
            <person name="Banfield J.F."/>
        </authorList>
    </citation>
    <scope>NUCLEOTIDE SEQUENCE [LARGE SCALE GENOMIC DNA]</scope>
</reference>
<feature type="binding site" evidence="6">
    <location>
        <position position="175"/>
    </location>
    <ligand>
        <name>substrate</name>
    </ligand>
</feature>
<comment type="catalytic activity">
    <reaction evidence="5 6">
        <text>L-threonylcarbamoyladenylate + adenosine(37) in tRNA = N(6)-L-threonylcarbamoyladenosine(37) in tRNA + AMP + H(+)</text>
        <dbReference type="Rhea" id="RHEA:37059"/>
        <dbReference type="Rhea" id="RHEA-COMP:10162"/>
        <dbReference type="Rhea" id="RHEA-COMP:10163"/>
        <dbReference type="ChEBI" id="CHEBI:15378"/>
        <dbReference type="ChEBI" id="CHEBI:73682"/>
        <dbReference type="ChEBI" id="CHEBI:74411"/>
        <dbReference type="ChEBI" id="CHEBI:74418"/>
        <dbReference type="ChEBI" id="CHEBI:456215"/>
        <dbReference type="EC" id="2.3.1.234"/>
    </reaction>
</comment>
<evidence type="ECO:0000256" key="3">
    <source>
        <dbReference type="ARBA" id="ARBA00022723"/>
    </source>
</evidence>
<sequence length="342" mass="36832">MKILAIETSCDETAAAVIEGVAVTKPVRILSNVVASSEEMHRQTGGIVPEVASREQLKAIIPVLDQALAEARISKSEIRNKIDAVAVTVGPGLIGSLLVGVETARALAYAWNKPLIPVNHLVAHLYANWVGAVPELPAVGLVVSGGHTELVLMKDHGKLELLGRTRDDAAGECFDKCARLLGLPYPGGPAIAAAAAKILKRSDLVGKQQSPTLPRPLIRENTYDFSFSGLKTALRLASLAQGKPRELAHEVQEAIVEVLVERVVRAVEEFRPRSVLLGGGVAANLRLREELDHRCQMLDLRLFIPPKELCTDNAVMIGAAAFYNYSPIPWQKVKANPGLEIV</sequence>
<dbReference type="GO" id="GO:0005506">
    <property type="term" value="F:iron ion binding"/>
    <property type="evidence" value="ECO:0007669"/>
    <property type="project" value="UniProtKB-UniRule"/>
</dbReference>
<dbReference type="NCBIfam" id="TIGR00329">
    <property type="entry name" value="gcp_kae1"/>
    <property type="match status" value="1"/>
</dbReference>
<dbReference type="NCBIfam" id="TIGR03723">
    <property type="entry name" value="T6A_TsaD_YgjD"/>
    <property type="match status" value="1"/>
</dbReference>
<dbReference type="Pfam" id="PF00814">
    <property type="entry name" value="TsaD"/>
    <property type="match status" value="1"/>
</dbReference>
<evidence type="ECO:0000256" key="4">
    <source>
        <dbReference type="ARBA" id="ARBA00023315"/>
    </source>
</evidence>
<evidence type="ECO:0000256" key="1">
    <source>
        <dbReference type="ARBA" id="ARBA00022679"/>
    </source>
</evidence>
<evidence type="ECO:0000313" key="8">
    <source>
        <dbReference type="EMBL" id="OGY15982.1"/>
    </source>
</evidence>
<feature type="domain" description="Gcp-like" evidence="7">
    <location>
        <begin position="29"/>
        <end position="318"/>
    </location>
</feature>
<dbReference type="FunFam" id="3.30.420.40:FF:000012">
    <property type="entry name" value="tRNA N6-adenosine threonylcarbamoyltransferase"/>
    <property type="match status" value="1"/>
</dbReference>
<keyword evidence="6" id="KW-0408">Iron</keyword>
<dbReference type="Proteomes" id="UP000177324">
    <property type="component" value="Unassembled WGS sequence"/>
</dbReference>
<dbReference type="PRINTS" id="PR00789">
    <property type="entry name" value="OSIALOPTASE"/>
</dbReference>
<dbReference type="EMBL" id="MHCH01000052">
    <property type="protein sequence ID" value="OGY15982.1"/>
    <property type="molecule type" value="Genomic_DNA"/>
</dbReference>
<dbReference type="PANTHER" id="PTHR11735:SF6">
    <property type="entry name" value="TRNA N6-ADENOSINE THREONYLCARBAMOYLTRANSFERASE, MITOCHONDRIAL"/>
    <property type="match status" value="1"/>
</dbReference>
<dbReference type="InterPro" id="IPR000905">
    <property type="entry name" value="Gcp-like_dom"/>
</dbReference>
<keyword evidence="1 6" id="KW-0808">Transferase</keyword>
<dbReference type="PROSITE" id="PS01016">
    <property type="entry name" value="GLYCOPROTEASE"/>
    <property type="match status" value="1"/>
</dbReference>
<proteinExistence type="inferred from homology"/>
<feature type="binding site" evidence="6">
    <location>
        <position position="312"/>
    </location>
    <ligand>
        <name>Fe cation</name>
        <dbReference type="ChEBI" id="CHEBI:24875"/>
    </ligand>
</feature>
<evidence type="ECO:0000313" key="9">
    <source>
        <dbReference type="Proteomes" id="UP000177324"/>
    </source>
</evidence>
<dbReference type="EC" id="2.3.1.234" evidence="6"/>
<comment type="caution">
    <text evidence="8">The sequence shown here is derived from an EMBL/GenBank/DDBJ whole genome shotgun (WGS) entry which is preliminary data.</text>
</comment>
<dbReference type="GO" id="GO:0002949">
    <property type="term" value="P:tRNA threonylcarbamoyladenosine modification"/>
    <property type="evidence" value="ECO:0007669"/>
    <property type="project" value="UniProtKB-UniRule"/>
</dbReference>
<dbReference type="InterPro" id="IPR043129">
    <property type="entry name" value="ATPase_NBD"/>
</dbReference>
<evidence type="ECO:0000259" key="7">
    <source>
        <dbReference type="Pfam" id="PF00814"/>
    </source>
</evidence>
<comment type="subcellular location">
    <subcellularLocation>
        <location evidence="6">Cytoplasm</location>
    </subcellularLocation>
</comment>
<feature type="binding site" evidence="6">
    <location>
        <position position="120"/>
    </location>
    <ligand>
        <name>Fe cation</name>
        <dbReference type="ChEBI" id="CHEBI:24875"/>
    </ligand>
</feature>
<keyword evidence="6" id="KW-0963">Cytoplasm</keyword>
<protein>
    <recommendedName>
        <fullName evidence="6">tRNA N6-adenosine threonylcarbamoyltransferase</fullName>
        <ecNumber evidence="6">2.3.1.234</ecNumber>
    </recommendedName>
    <alternativeName>
        <fullName evidence="6">N6-L-threonylcarbamoyladenine synthase</fullName>
        <shortName evidence="6">t(6)A synthase</shortName>
    </alternativeName>
    <alternativeName>
        <fullName evidence="6">t(6)A37 threonylcarbamoyladenosine biosynthesis protein TsaD</fullName>
    </alternativeName>
    <alternativeName>
        <fullName evidence="6">tRNA threonylcarbamoyladenosine biosynthesis protein TsaD</fullName>
    </alternativeName>
</protein>
<organism evidence="8 9">
    <name type="scientific">Candidatus Chisholmbacteria bacterium RIFCSPHIGHO2_01_FULL_48_12</name>
    <dbReference type="NCBI Taxonomy" id="1797589"/>
    <lineage>
        <taxon>Bacteria</taxon>
        <taxon>Candidatus Chisholmiibacteriota</taxon>
    </lineage>
</organism>
<comment type="cofactor">
    <cofactor evidence="6">
        <name>Fe(2+)</name>
        <dbReference type="ChEBI" id="CHEBI:29033"/>
    </cofactor>
    <text evidence="6">Binds 1 Fe(2+) ion per subunit.</text>
</comment>
<feature type="binding site" evidence="6">
    <location>
        <begin position="142"/>
        <end position="146"/>
    </location>
    <ligand>
        <name>substrate</name>
    </ligand>
</feature>
<dbReference type="STRING" id="1797589.A2784_00735"/>
<dbReference type="InterPro" id="IPR022450">
    <property type="entry name" value="TsaD"/>
</dbReference>
<feature type="binding site" evidence="6">
    <location>
        <position position="188"/>
    </location>
    <ligand>
        <name>substrate</name>
    </ligand>
</feature>
<dbReference type="Gene3D" id="3.30.420.40">
    <property type="match status" value="2"/>
</dbReference>
<accession>A0A1G1VKV1</accession>
<comment type="caution">
    <text evidence="6">Lacks conserved residue(s) required for the propagation of feature annotation.</text>
</comment>
<dbReference type="CDD" id="cd24133">
    <property type="entry name" value="ASKHA_NBD_TsaD_bac"/>
    <property type="match status" value="1"/>
</dbReference>
<evidence type="ECO:0000256" key="5">
    <source>
        <dbReference type="ARBA" id="ARBA00048117"/>
    </source>
</evidence>
<keyword evidence="2 6" id="KW-0819">tRNA processing</keyword>
<comment type="function">
    <text evidence="6">Required for the formation of a threonylcarbamoyl group on adenosine at position 37 (t(6)A37) in tRNAs that read codons beginning with adenine. Is involved in the transfer of the threonylcarbamoyl moiety of threonylcarbamoyl-AMP (TC-AMP) to the N6 group of A37, together with TsaE and TsaB. TsaD likely plays a direct catalytic role in this reaction.</text>
</comment>
<dbReference type="AlphaFoldDB" id="A0A1G1VKV1"/>
<dbReference type="GO" id="GO:0005737">
    <property type="term" value="C:cytoplasm"/>
    <property type="evidence" value="ECO:0007669"/>
    <property type="project" value="UniProtKB-SubCell"/>
</dbReference>
<evidence type="ECO:0000256" key="6">
    <source>
        <dbReference type="HAMAP-Rule" id="MF_01445"/>
    </source>
</evidence>
<dbReference type="GO" id="GO:0061711">
    <property type="term" value="F:tRNA N(6)-L-threonylcarbamoyladenine synthase activity"/>
    <property type="evidence" value="ECO:0007669"/>
    <property type="project" value="UniProtKB-EC"/>
</dbReference>
<keyword evidence="4 6" id="KW-0012">Acyltransferase</keyword>
<feature type="binding site" evidence="6">
    <location>
        <position position="284"/>
    </location>
    <ligand>
        <name>substrate</name>
    </ligand>
</feature>
<feature type="binding site" evidence="6">
    <location>
        <position position="124"/>
    </location>
    <ligand>
        <name>Fe cation</name>
        <dbReference type="ChEBI" id="CHEBI:24875"/>
    </ligand>
</feature>
<comment type="similarity">
    <text evidence="6">Belongs to the KAE1 / TsaD family.</text>
</comment>
<dbReference type="InterPro" id="IPR017861">
    <property type="entry name" value="KAE1/TsaD"/>
</dbReference>
<dbReference type="PANTHER" id="PTHR11735">
    <property type="entry name" value="TRNA N6-ADENOSINE THREONYLCARBAMOYLTRANSFERASE"/>
    <property type="match status" value="1"/>
</dbReference>
<gene>
    <name evidence="6" type="primary">tsaD</name>
    <name evidence="8" type="ORF">A2784_00735</name>
</gene>
<dbReference type="InterPro" id="IPR017860">
    <property type="entry name" value="Peptidase_M22_CS"/>
</dbReference>